<keyword evidence="2 4" id="KW-0012">Acyltransferase</keyword>
<dbReference type="Gene3D" id="3.40.630.30">
    <property type="match status" value="1"/>
</dbReference>
<evidence type="ECO:0000259" key="3">
    <source>
        <dbReference type="PROSITE" id="PS51186"/>
    </source>
</evidence>
<keyword evidence="1 4" id="KW-0808">Transferase</keyword>
<gene>
    <name evidence="4" type="ORF">J2S19_004560</name>
</gene>
<dbReference type="PANTHER" id="PTHR43420:SF47">
    <property type="entry name" value="N-ACETYLTRANSFERASE DOMAIN-CONTAINING PROTEIN"/>
    <property type="match status" value="1"/>
</dbReference>
<reference evidence="4 5" key="1">
    <citation type="submission" date="2023-07" db="EMBL/GenBank/DDBJ databases">
        <title>Genomic Encyclopedia of Type Strains, Phase IV (KMG-IV): sequencing the most valuable type-strain genomes for metagenomic binning, comparative biology and taxonomic classification.</title>
        <authorList>
            <person name="Goeker M."/>
        </authorList>
    </citation>
    <scope>NUCLEOTIDE SEQUENCE [LARGE SCALE GENOMIC DNA]</scope>
    <source>
        <strain evidence="4 5">DSM 29005</strain>
    </source>
</reference>
<dbReference type="CDD" id="cd04301">
    <property type="entry name" value="NAT_SF"/>
    <property type="match status" value="1"/>
</dbReference>
<dbReference type="PROSITE" id="PS51186">
    <property type="entry name" value="GNAT"/>
    <property type="match status" value="1"/>
</dbReference>
<evidence type="ECO:0000256" key="2">
    <source>
        <dbReference type="ARBA" id="ARBA00023315"/>
    </source>
</evidence>
<dbReference type="Pfam" id="PF00583">
    <property type="entry name" value="Acetyltransf_1"/>
    <property type="match status" value="1"/>
</dbReference>
<dbReference type="PANTHER" id="PTHR43420">
    <property type="entry name" value="ACETYLTRANSFERASE"/>
    <property type="match status" value="1"/>
</dbReference>
<dbReference type="EC" id="2.3.1.57" evidence="4"/>
<sequence>MTRNILVREITKENWEEAFKISVHENQSTFVPTVAESLAFAYLKPWDEALDPYALYCNDSIIGAFYISYTPGSEYNYWIGGFQIDKKFQGKGYGKDSLHIIVDFIKKTHPACKSISLTVEKENNQAIHIYEKVGFTSQKKANMYGELVFKLDVPN</sequence>
<dbReference type="RefSeq" id="WP_307346219.1">
    <property type="nucleotide sequence ID" value="NZ_JAUSUD010000033.1"/>
</dbReference>
<evidence type="ECO:0000256" key="1">
    <source>
        <dbReference type="ARBA" id="ARBA00022679"/>
    </source>
</evidence>
<dbReference type="InterPro" id="IPR016181">
    <property type="entry name" value="Acyl_CoA_acyltransferase"/>
</dbReference>
<dbReference type="InterPro" id="IPR000182">
    <property type="entry name" value="GNAT_dom"/>
</dbReference>
<protein>
    <submittedName>
        <fullName evidence="4">Diamine N-acetyltransferase</fullName>
        <ecNumber evidence="4">2.3.1.57</ecNumber>
    </submittedName>
</protein>
<name>A0ABT9ZLQ2_9BACI</name>
<dbReference type="InterPro" id="IPR050680">
    <property type="entry name" value="YpeA/RimI_acetyltransf"/>
</dbReference>
<dbReference type="Proteomes" id="UP001234495">
    <property type="component" value="Unassembled WGS sequence"/>
</dbReference>
<dbReference type="GO" id="GO:0004145">
    <property type="term" value="F:diamine N-acetyltransferase activity"/>
    <property type="evidence" value="ECO:0007669"/>
    <property type="project" value="UniProtKB-EC"/>
</dbReference>
<comment type="caution">
    <text evidence="4">The sequence shown here is derived from an EMBL/GenBank/DDBJ whole genome shotgun (WGS) entry which is preliminary data.</text>
</comment>
<keyword evidence="5" id="KW-1185">Reference proteome</keyword>
<feature type="domain" description="N-acetyltransferase" evidence="3">
    <location>
        <begin position="5"/>
        <end position="154"/>
    </location>
</feature>
<evidence type="ECO:0000313" key="5">
    <source>
        <dbReference type="Proteomes" id="UP001234495"/>
    </source>
</evidence>
<dbReference type="EMBL" id="JAUSUD010000033">
    <property type="protein sequence ID" value="MDQ0233218.1"/>
    <property type="molecule type" value="Genomic_DNA"/>
</dbReference>
<dbReference type="SUPFAM" id="SSF55729">
    <property type="entry name" value="Acyl-CoA N-acyltransferases (Nat)"/>
    <property type="match status" value="1"/>
</dbReference>
<proteinExistence type="predicted"/>
<accession>A0ABT9ZLQ2</accession>
<organism evidence="4 5">
    <name type="scientific">Metabacillus malikii</name>
    <dbReference type="NCBI Taxonomy" id="1504265"/>
    <lineage>
        <taxon>Bacteria</taxon>
        <taxon>Bacillati</taxon>
        <taxon>Bacillota</taxon>
        <taxon>Bacilli</taxon>
        <taxon>Bacillales</taxon>
        <taxon>Bacillaceae</taxon>
        <taxon>Metabacillus</taxon>
    </lineage>
</organism>
<evidence type="ECO:0000313" key="4">
    <source>
        <dbReference type="EMBL" id="MDQ0233218.1"/>
    </source>
</evidence>